<proteinExistence type="predicted"/>
<comment type="caution">
    <text evidence="1">The sequence shown here is derived from an EMBL/GenBank/DDBJ whole genome shotgun (WGS) entry which is preliminary data.</text>
</comment>
<dbReference type="AlphaFoldDB" id="A0A392UGX1"/>
<feature type="non-terminal residue" evidence="1">
    <location>
        <position position="31"/>
    </location>
</feature>
<protein>
    <submittedName>
        <fullName evidence="1">Uncharacterized protein</fullName>
    </submittedName>
</protein>
<dbReference type="EMBL" id="LXQA010786741">
    <property type="protein sequence ID" value="MCI70965.1"/>
    <property type="molecule type" value="Genomic_DNA"/>
</dbReference>
<name>A0A392UGX1_9FABA</name>
<accession>A0A392UGX1</accession>
<reference evidence="1 2" key="1">
    <citation type="journal article" date="2018" name="Front. Plant Sci.">
        <title>Red Clover (Trifolium pratense) and Zigzag Clover (T. medium) - A Picture of Genomic Similarities and Differences.</title>
        <authorList>
            <person name="Dluhosova J."/>
            <person name="Istvanek J."/>
            <person name="Nedelnik J."/>
            <person name="Repkova J."/>
        </authorList>
    </citation>
    <scope>NUCLEOTIDE SEQUENCE [LARGE SCALE GENOMIC DNA]</scope>
    <source>
        <strain evidence="2">cv. 10/8</strain>
        <tissue evidence="1">Leaf</tissue>
    </source>
</reference>
<sequence>MRNPNYASPLQYFQSIYDLGGTCVFKAEWNS</sequence>
<keyword evidence="2" id="KW-1185">Reference proteome</keyword>
<evidence type="ECO:0000313" key="2">
    <source>
        <dbReference type="Proteomes" id="UP000265520"/>
    </source>
</evidence>
<dbReference type="Proteomes" id="UP000265520">
    <property type="component" value="Unassembled WGS sequence"/>
</dbReference>
<organism evidence="1 2">
    <name type="scientific">Trifolium medium</name>
    <dbReference type="NCBI Taxonomy" id="97028"/>
    <lineage>
        <taxon>Eukaryota</taxon>
        <taxon>Viridiplantae</taxon>
        <taxon>Streptophyta</taxon>
        <taxon>Embryophyta</taxon>
        <taxon>Tracheophyta</taxon>
        <taxon>Spermatophyta</taxon>
        <taxon>Magnoliopsida</taxon>
        <taxon>eudicotyledons</taxon>
        <taxon>Gunneridae</taxon>
        <taxon>Pentapetalae</taxon>
        <taxon>rosids</taxon>
        <taxon>fabids</taxon>
        <taxon>Fabales</taxon>
        <taxon>Fabaceae</taxon>
        <taxon>Papilionoideae</taxon>
        <taxon>50 kb inversion clade</taxon>
        <taxon>NPAAA clade</taxon>
        <taxon>Hologalegina</taxon>
        <taxon>IRL clade</taxon>
        <taxon>Trifolieae</taxon>
        <taxon>Trifolium</taxon>
    </lineage>
</organism>
<evidence type="ECO:0000313" key="1">
    <source>
        <dbReference type="EMBL" id="MCI70965.1"/>
    </source>
</evidence>